<protein>
    <submittedName>
        <fullName evidence="1">Rrf2 family protein</fullName>
    </submittedName>
</protein>
<dbReference type="PANTHER" id="PTHR33221">
    <property type="entry name" value="WINGED HELIX-TURN-HELIX TRANSCRIPTIONAL REGULATOR, RRF2 FAMILY"/>
    <property type="match status" value="1"/>
</dbReference>
<dbReference type="Proteomes" id="UP000346772">
    <property type="component" value="Unassembled WGS sequence"/>
</dbReference>
<dbReference type="SUPFAM" id="SSF46785">
    <property type="entry name" value="Winged helix' DNA-binding domain"/>
    <property type="match status" value="1"/>
</dbReference>
<dbReference type="InterPro" id="IPR036388">
    <property type="entry name" value="WH-like_DNA-bd_sf"/>
</dbReference>
<proteinExistence type="predicted"/>
<evidence type="ECO:0000313" key="1">
    <source>
        <dbReference type="EMBL" id="VFD53755.1"/>
    </source>
</evidence>
<dbReference type="PANTHER" id="PTHR33221:SF15">
    <property type="entry name" value="HTH-TYPE TRANSCRIPTIONAL REGULATOR YWGB-RELATED"/>
    <property type="match status" value="1"/>
</dbReference>
<sequence length="145" mass="16229">MRMSTQFTVSVQMLLLIMVLDDRKVTSEMISKSTGGNPVMVRQLFGKLKEAGILNVSAGRGATVLAKKPSEISLWDIYMAVEEYSSSELFKFHPKISEGCNIGRFFKEILGNHLDEAIHAMADKMSKVSLAQLLEEWESVNKESK</sequence>
<organism evidence="1 2">
    <name type="scientific">Clostridioides difficile</name>
    <name type="common">Peptoclostridium difficile</name>
    <dbReference type="NCBI Taxonomy" id="1496"/>
    <lineage>
        <taxon>Bacteria</taxon>
        <taxon>Bacillati</taxon>
        <taxon>Bacillota</taxon>
        <taxon>Clostridia</taxon>
        <taxon>Peptostreptococcales</taxon>
        <taxon>Peptostreptococcaceae</taxon>
        <taxon>Clostridioides</taxon>
    </lineage>
</organism>
<dbReference type="RefSeq" id="WP_003422410.1">
    <property type="nucleotide sequence ID" value="NZ_BEHB01000006.1"/>
</dbReference>
<accession>A0AAX3GY59</accession>
<dbReference type="Gene3D" id="1.10.10.10">
    <property type="entry name" value="Winged helix-like DNA-binding domain superfamily/Winged helix DNA-binding domain"/>
    <property type="match status" value="1"/>
</dbReference>
<evidence type="ECO:0000313" key="2">
    <source>
        <dbReference type="Proteomes" id="UP000346772"/>
    </source>
</evidence>
<dbReference type="InterPro" id="IPR000944">
    <property type="entry name" value="Tscrpt_reg_Rrf2"/>
</dbReference>
<dbReference type="GO" id="GO:0005829">
    <property type="term" value="C:cytosol"/>
    <property type="evidence" value="ECO:0007669"/>
    <property type="project" value="TreeGrafter"/>
</dbReference>
<dbReference type="PROSITE" id="PS51197">
    <property type="entry name" value="HTH_RRF2_2"/>
    <property type="match status" value="1"/>
</dbReference>
<comment type="caution">
    <text evidence="1">The sequence shown here is derived from an EMBL/GenBank/DDBJ whole genome shotgun (WGS) entry which is preliminary data.</text>
</comment>
<dbReference type="InterPro" id="IPR036390">
    <property type="entry name" value="WH_DNA-bd_sf"/>
</dbReference>
<dbReference type="EMBL" id="CAADAT010000005">
    <property type="protein sequence ID" value="VFD53755.1"/>
    <property type="molecule type" value="Genomic_DNA"/>
</dbReference>
<gene>
    <name evidence="1" type="primary">ywnA</name>
    <name evidence="1" type="ORF">SAMEA1710456_01230</name>
</gene>
<dbReference type="GO" id="GO:0003700">
    <property type="term" value="F:DNA-binding transcription factor activity"/>
    <property type="evidence" value="ECO:0007669"/>
    <property type="project" value="TreeGrafter"/>
</dbReference>
<dbReference type="AlphaFoldDB" id="A0AAX3GY59"/>
<dbReference type="Pfam" id="PF02082">
    <property type="entry name" value="Rrf2"/>
    <property type="match status" value="1"/>
</dbReference>
<name>A0AAX3GY59_CLODI</name>
<reference evidence="1 2" key="1">
    <citation type="submission" date="2019-02" db="EMBL/GenBank/DDBJ databases">
        <authorList>
            <consortium name="Pathogen Informatics"/>
        </authorList>
    </citation>
    <scope>NUCLEOTIDE SEQUENCE [LARGE SCALE GENOMIC DNA]</scope>
    <source>
        <strain evidence="1 2">078GUE027</strain>
    </source>
</reference>